<proteinExistence type="predicted"/>
<evidence type="ECO:0000313" key="3">
    <source>
        <dbReference type="RefSeq" id="XP_025075662.1"/>
    </source>
</evidence>
<dbReference type="GeneID" id="105433326"/>
<dbReference type="RefSeq" id="XP_025075662.1">
    <property type="nucleotide sequence ID" value="XM_025219877.1"/>
</dbReference>
<evidence type="ECO:0000256" key="1">
    <source>
        <dbReference type="SAM" id="Phobius"/>
    </source>
</evidence>
<gene>
    <name evidence="3" type="primary">LOC105433326</name>
</gene>
<dbReference type="Proteomes" id="UP000504615">
    <property type="component" value="Unplaced"/>
</dbReference>
<keyword evidence="2" id="KW-1185">Reference proteome</keyword>
<keyword evidence="1" id="KW-0472">Membrane</keyword>
<dbReference type="AlphaFoldDB" id="A0A8N1SBS0"/>
<dbReference type="OrthoDB" id="6604226at2759"/>
<name>A0A8N1SBS0_9HYME</name>
<keyword evidence="1" id="KW-0812">Transmembrane</keyword>
<feature type="transmembrane region" description="Helical" evidence="1">
    <location>
        <begin position="72"/>
        <end position="99"/>
    </location>
</feature>
<feature type="non-terminal residue" evidence="3">
    <location>
        <position position="185"/>
    </location>
</feature>
<keyword evidence="1" id="KW-1133">Transmembrane helix</keyword>
<reference evidence="3" key="1">
    <citation type="submission" date="2025-08" db="UniProtKB">
        <authorList>
            <consortium name="RefSeq"/>
        </authorList>
    </citation>
    <scope>IDENTIFICATION</scope>
</reference>
<feature type="transmembrane region" description="Helical" evidence="1">
    <location>
        <begin position="119"/>
        <end position="147"/>
    </location>
</feature>
<organism evidence="2 3">
    <name type="scientific">Pogonomyrmex barbatus</name>
    <name type="common">red harvester ant</name>
    <dbReference type="NCBI Taxonomy" id="144034"/>
    <lineage>
        <taxon>Eukaryota</taxon>
        <taxon>Metazoa</taxon>
        <taxon>Ecdysozoa</taxon>
        <taxon>Arthropoda</taxon>
        <taxon>Hexapoda</taxon>
        <taxon>Insecta</taxon>
        <taxon>Pterygota</taxon>
        <taxon>Neoptera</taxon>
        <taxon>Endopterygota</taxon>
        <taxon>Hymenoptera</taxon>
        <taxon>Apocrita</taxon>
        <taxon>Aculeata</taxon>
        <taxon>Formicoidea</taxon>
        <taxon>Formicidae</taxon>
        <taxon>Myrmicinae</taxon>
        <taxon>Pogonomyrmex</taxon>
    </lineage>
</organism>
<feature type="transmembrane region" description="Helical" evidence="1">
    <location>
        <begin position="43"/>
        <end position="65"/>
    </location>
</feature>
<evidence type="ECO:0000313" key="2">
    <source>
        <dbReference type="Proteomes" id="UP000504615"/>
    </source>
</evidence>
<protein>
    <submittedName>
        <fullName evidence="3">Uncharacterized protein LOC105433326</fullName>
    </submittedName>
</protein>
<sequence>MVLVHIKIHQILYILQICGTFTSTWPPEFTAGKREIFLRNLGWTLAILNILGSMPPLILGAWIIIQKYVTRYLSFSIFVGMSYILAAIAFSCGPLFLSITLPMEAWYPFSIETTYAKGILYILQVFAILQTGLCITVDFMIAMFFWYPAARLEMLRQEMQQITHENQIRTYIQKHQEIIRYVILK</sequence>
<accession>A0A8N1SBS0</accession>